<keyword evidence="1" id="KW-0472">Membrane</keyword>
<evidence type="ECO:0000313" key="4">
    <source>
        <dbReference type="Proteomes" id="UP000480804"/>
    </source>
</evidence>
<reference evidence="2 4" key="2">
    <citation type="submission" date="2020-02" db="EMBL/GenBank/DDBJ databases">
        <title>Whole genome shotgun sequence of Streptomyces gougerotii NBRC 13043.</title>
        <authorList>
            <person name="Ichikawa N."/>
            <person name="Komaki H."/>
            <person name="Tamura T."/>
        </authorList>
    </citation>
    <scope>NUCLEOTIDE SEQUENCE [LARGE SCALE GENOMIC DNA]</scope>
    <source>
        <strain evidence="2 4">NBRC 13043</strain>
    </source>
</reference>
<gene>
    <name evidence="3" type="ORF">GCM10010227_54310</name>
    <name evidence="2" type="ORF">Sgou_61860</name>
</gene>
<dbReference type="Proteomes" id="UP000660975">
    <property type="component" value="Unassembled WGS sequence"/>
</dbReference>
<keyword evidence="1" id="KW-1133">Transmembrane helix</keyword>
<comment type="caution">
    <text evidence="3">The sequence shown here is derived from an EMBL/GenBank/DDBJ whole genome shotgun (WGS) entry which is preliminary data.</text>
</comment>
<dbReference type="RefSeq" id="WP_185393865.1">
    <property type="nucleotide sequence ID" value="NZ_BLLO01000031.1"/>
</dbReference>
<keyword evidence="1" id="KW-0812">Transmembrane</keyword>
<dbReference type="Proteomes" id="UP000480804">
    <property type="component" value="Unassembled WGS sequence"/>
</dbReference>
<dbReference type="AlphaFoldDB" id="A0A8H9LX50"/>
<name>A0A8H9LX50_9ACTN</name>
<proteinExistence type="predicted"/>
<sequence length="55" mass="6463">MPRTPAPDSNLRPWWRRPWRWITAHRRLAASHFLRGLAYGAGTLVITLLGIWLQQ</sequence>
<dbReference type="EMBL" id="BMSC01000027">
    <property type="protein sequence ID" value="GGU92114.1"/>
    <property type="molecule type" value="Genomic_DNA"/>
</dbReference>
<evidence type="ECO:0000313" key="2">
    <source>
        <dbReference type="EMBL" id="GFH81516.1"/>
    </source>
</evidence>
<protein>
    <submittedName>
        <fullName evidence="3">Uncharacterized protein</fullName>
    </submittedName>
</protein>
<evidence type="ECO:0000313" key="3">
    <source>
        <dbReference type="EMBL" id="GGU92114.1"/>
    </source>
</evidence>
<dbReference type="EMBL" id="BLLO01000031">
    <property type="protein sequence ID" value="GFH81516.1"/>
    <property type="molecule type" value="Genomic_DNA"/>
</dbReference>
<keyword evidence="4" id="KW-1185">Reference proteome</keyword>
<organism evidence="3 5">
    <name type="scientific">Streptomyces gougerotii</name>
    <dbReference type="NCBI Taxonomy" id="53448"/>
    <lineage>
        <taxon>Bacteria</taxon>
        <taxon>Bacillati</taxon>
        <taxon>Actinomycetota</taxon>
        <taxon>Actinomycetes</taxon>
        <taxon>Kitasatosporales</taxon>
        <taxon>Streptomycetaceae</taxon>
        <taxon>Streptomyces</taxon>
        <taxon>Streptomyces diastaticus group</taxon>
    </lineage>
</organism>
<evidence type="ECO:0000313" key="5">
    <source>
        <dbReference type="Proteomes" id="UP000660975"/>
    </source>
</evidence>
<feature type="transmembrane region" description="Helical" evidence="1">
    <location>
        <begin position="36"/>
        <end position="53"/>
    </location>
</feature>
<reference evidence="3" key="3">
    <citation type="submission" date="2020-09" db="EMBL/GenBank/DDBJ databases">
        <authorList>
            <person name="Sun Q."/>
            <person name="Ohkuma M."/>
        </authorList>
    </citation>
    <scope>NUCLEOTIDE SEQUENCE</scope>
    <source>
        <strain evidence="3">JCM 4136</strain>
    </source>
</reference>
<evidence type="ECO:0000256" key="1">
    <source>
        <dbReference type="SAM" id="Phobius"/>
    </source>
</evidence>
<reference evidence="3" key="1">
    <citation type="journal article" date="2014" name="Int. J. Syst. Evol. Microbiol.">
        <title>Complete genome sequence of Corynebacterium casei LMG S-19264T (=DSM 44701T), isolated from a smear-ripened cheese.</title>
        <authorList>
            <consortium name="US DOE Joint Genome Institute (JGI-PGF)"/>
            <person name="Walter F."/>
            <person name="Albersmeier A."/>
            <person name="Kalinowski J."/>
            <person name="Ruckert C."/>
        </authorList>
    </citation>
    <scope>NUCLEOTIDE SEQUENCE</scope>
    <source>
        <strain evidence="3">JCM 4136</strain>
    </source>
</reference>
<accession>A0A8H9LX50</accession>